<gene>
    <name evidence="4" type="ORF">NKE59_07860</name>
</gene>
<keyword evidence="1" id="KW-0521">NADP</keyword>
<dbReference type="SUPFAM" id="SSF50129">
    <property type="entry name" value="GroES-like"/>
    <property type="match status" value="1"/>
</dbReference>
<dbReference type="Pfam" id="PF00107">
    <property type="entry name" value="ADH_zinc_N"/>
    <property type="match status" value="1"/>
</dbReference>
<dbReference type="GO" id="GO:0070402">
    <property type="term" value="F:NADPH binding"/>
    <property type="evidence" value="ECO:0007669"/>
    <property type="project" value="TreeGrafter"/>
</dbReference>
<dbReference type="PANTHER" id="PTHR48106:SF13">
    <property type="entry name" value="QUINONE OXIDOREDUCTASE-RELATED"/>
    <property type="match status" value="1"/>
</dbReference>
<keyword evidence="2" id="KW-0560">Oxidoreductase</keyword>
<proteinExistence type="predicted"/>
<organism evidence="4">
    <name type="scientific">Polynucleobacter sp. UK-FUSCHL-C3</name>
    <dbReference type="NCBI Taxonomy" id="2955208"/>
    <lineage>
        <taxon>Bacteria</taxon>
        <taxon>Pseudomonadati</taxon>
        <taxon>Pseudomonadota</taxon>
        <taxon>Betaproteobacteria</taxon>
        <taxon>Burkholderiales</taxon>
        <taxon>Burkholderiaceae</taxon>
        <taxon>Polynucleobacter</taxon>
    </lineage>
</organism>
<reference evidence="4" key="1">
    <citation type="submission" date="2022-06" db="EMBL/GenBank/DDBJ databases">
        <title>New Polynucleobacter species.</title>
        <authorList>
            <person name="Hahn M.W."/>
        </authorList>
    </citation>
    <scope>NUCLEOTIDE SEQUENCE</scope>
    <source>
        <strain evidence="4">UK-FUSCHL-C3</strain>
    </source>
</reference>
<dbReference type="InterPro" id="IPR036291">
    <property type="entry name" value="NAD(P)-bd_dom_sf"/>
</dbReference>
<dbReference type="RefSeq" id="WP_353438431.1">
    <property type="nucleotide sequence ID" value="NZ_CP099959.1"/>
</dbReference>
<dbReference type="GO" id="GO:0035925">
    <property type="term" value="F:mRNA 3'-UTR AU-rich region binding"/>
    <property type="evidence" value="ECO:0007669"/>
    <property type="project" value="TreeGrafter"/>
</dbReference>
<dbReference type="AlphaFoldDB" id="A0AAU8A1Z3"/>
<dbReference type="SUPFAM" id="SSF51735">
    <property type="entry name" value="NAD(P)-binding Rossmann-fold domains"/>
    <property type="match status" value="1"/>
</dbReference>
<dbReference type="InterPro" id="IPR020843">
    <property type="entry name" value="ER"/>
</dbReference>
<dbReference type="PANTHER" id="PTHR48106">
    <property type="entry name" value="QUINONE OXIDOREDUCTASE PIG3-RELATED"/>
    <property type="match status" value="1"/>
</dbReference>
<protein>
    <submittedName>
        <fullName evidence="4">Quinone oxidoreductase</fullName>
    </submittedName>
</protein>
<dbReference type="InterPro" id="IPR013154">
    <property type="entry name" value="ADH-like_N"/>
</dbReference>
<dbReference type="Gene3D" id="3.90.180.10">
    <property type="entry name" value="Medium-chain alcohol dehydrogenases, catalytic domain"/>
    <property type="match status" value="1"/>
</dbReference>
<dbReference type="GO" id="GO:0003960">
    <property type="term" value="F:quinone reductase (NADPH) activity"/>
    <property type="evidence" value="ECO:0007669"/>
    <property type="project" value="InterPro"/>
</dbReference>
<dbReference type="SMART" id="SM00829">
    <property type="entry name" value="PKS_ER"/>
    <property type="match status" value="1"/>
</dbReference>
<dbReference type="InterPro" id="IPR011032">
    <property type="entry name" value="GroES-like_sf"/>
</dbReference>
<evidence type="ECO:0000256" key="2">
    <source>
        <dbReference type="ARBA" id="ARBA00023002"/>
    </source>
</evidence>
<sequence>MSAITTKAIRIDEVGPPEVMKYVDVTLGDPGPGEVLVQQKACGLNYIDIYFRSGYYPQPLPGGIGMEASGIVEKVGDGVQHVKVGDRVAYAGRPTGAYAQARIMPADIVVKLPEAISFETGAGMMLQGLTVQYLLNDTYKVQKGDTVLFHAIAGGVGLIALQWLKAIGATVIGTVGSEDKAALAKSFGCDHVILYREEDFVKRVKEITNGKGVPVAYDAVGKDTFMKTLDCVSPRGMAVTFGNASGSIPPLDLSLLSSKGSLKVTRPTLMTYALNRSLLEPMSVDLFDRVIKGQIKIEIKQKYALADAVQAHRDLEGRKTTGTTILIP</sequence>
<dbReference type="EMBL" id="CP099959">
    <property type="protein sequence ID" value="XCC57401.1"/>
    <property type="molecule type" value="Genomic_DNA"/>
</dbReference>
<dbReference type="NCBIfam" id="NF008024">
    <property type="entry name" value="PRK10754.1"/>
    <property type="match status" value="1"/>
</dbReference>
<dbReference type="Pfam" id="PF08240">
    <property type="entry name" value="ADH_N"/>
    <property type="match status" value="1"/>
</dbReference>
<dbReference type="InterPro" id="IPR013149">
    <property type="entry name" value="ADH-like_C"/>
</dbReference>
<accession>A0AAU8A1Z3</accession>
<dbReference type="CDD" id="cd05286">
    <property type="entry name" value="QOR2"/>
    <property type="match status" value="1"/>
</dbReference>
<evidence type="ECO:0000313" key="4">
    <source>
        <dbReference type="EMBL" id="XCC57401.1"/>
    </source>
</evidence>
<dbReference type="FunFam" id="3.40.50.720:FF:000053">
    <property type="entry name" value="Quinone oxidoreductase 1"/>
    <property type="match status" value="1"/>
</dbReference>
<name>A0AAU8A1Z3_9BURK</name>
<evidence type="ECO:0000259" key="3">
    <source>
        <dbReference type="SMART" id="SM00829"/>
    </source>
</evidence>
<dbReference type="Gene3D" id="3.40.50.720">
    <property type="entry name" value="NAD(P)-binding Rossmann-like Domain"/>
    <property type="match status" value="1"/>
</dbReference>
<feature type="domain" description="Enoyl reductase (ER)" evidence="3">
    <location>
        <begin position="15"/>
        <end position="326"/>
    </location>
</feature>
<evidence type="ECO:0000256" key="1">
    <source>
        <dbReference type="ARBA" id="ARBA00022857"/>
    </source>
</evidence>
<dbReference type="GO" id="GO:0005829">
    <property type="term" value="C:cytosol"/>
    <property type="evidence" value="ECO:0007669"/>
    <property type="project" value="TreeGrafter"/>
</dbReference>
<dbReference type="InterPro" id="IPR047618">
    <property type="entry name" value="QOR-like"/>
</dbReference>